<gene>
    <name evidence="2" type="ORF">SBAD_LOCUS1299</name>
</gene>
<evidence type="ECO:0000313" key="4">
    <source>
        <dbReference type="WBParaSite" id="SBAD_0000135601-mRNA-1"/>
    </source>
</evidence>
<dbReference type="Proteomes" id="UP000270296">
    <property type="component" value="Unassembled WGS sequence"/>
</dbReference>
<evidence type="ECO:0000256" key="1">
    <source>
        <dbReference type="SAM" id="MobiDB-lite"/>
    </source>
</evidence>
<feature type="region of interest" description="Disordered" evidence="1">
    <location>
        <begin position="72"/>
        <end position="134"/>
    </location>
</feature>
<keyword evidence="3" id="KW-1185">Reference proteome</keyword>
<organism evidence="4">
    <name type="scientific">Soboliphyme baturini</name>
    <dbReference type="NCBI Taxonomy" id="241478"/>
    <lineage>
        <taxon>Eukaryota</taxon>
        <taxon>Metazoa</taxon>
        <taxon>Ecdysozoa</taxon>
        <taxon>Nematoda</taxon>
        <taxon>Enoplea</taxon>
        <taxon>Dorylaimia</taxon>
        <taxon>Dioctophymatida</taxon>
        <taxon>Dioctophymatoidea</taxon>
        <taxon>Soboliphymatidae</taxon>
        <taxon>Soboliphyme</taxon>
    </lineage>
</organism>
<evidence type="ECO:0000313" key="2">
    <source>
        <dbReference type="EMBL" id="VDO93889.1"/>
    </source>
</evidence>
<reference evidence="4" key="1">
    <citation type="submission" date="2016-06" db="UniProtKB">
        <authorList>
            <consortium name="WormBaseParasite"/>
        </authorList>
    </citation>
    <scope>IDENTIFICATION</scope>
</reference>
<feature type="compositionally biased region" description="Basic and acidic residues" evidence="1">
    <location>
        <begin position="125"/>
        <end position="134"/>
    </location>
</feature>
<proteinExistence type="predicted"/>
<reference evidence="2 3" key="2">
    <citation type="submission" date="2018-11" db="EMBL/GenBank/DDBJ databases">
        <authorList>
            <consortium name="Pathogen Informatics"/>
        </authorList>
    </citation>
    <scope>NUCLEOTIDE SEQUENCE [LARGE SCALE GENOMIC DNA]</scope>
</reference>
<accession>A0A183ICF5</accession>
<protein>
    <submittedName>
        <fullName evidence="4">Transposase</fullName>
    </submittedName>
</protein>
<evidence type="ECO:0000313" key="3">
    <source>
        <dbReference type="Proteomes" id="UP000270296"/>
    </source>
</evidence>
<dbReference type="EMBL" id="UZAM01006779">
    <property type="protein sequence ID" value="VDO93889.1"/>
    <property type="molecule type" value="Genomic_DNA"/>
</dbReference>
<dbReference type="WBParaSite" id="SBAD_0000135601-mRNA-1">
    <property type="protein sequence ID" value="SBAD_0000135601-mRNA-1"/>
    <property type="gene ID" value="SBAD_0000135601"/>
</dbReference>
<name>A0A183ICF5_9BILA</name>
<sequence>MVRHKSKSNLSMTDTLSIDGLVFANIRRFLKREPTRTLYLIRRHSGLNKLEGGRINAKRKNEEQASTAVGALSSRAAPGAANRGIGRHSGGTRFGDIYSRTDRIPVTTSGEMRRAHEPLPSQSRTCDEWHDPAV</sequence>
<dbReference type="AlphaFoldDB" id="A0A183ICF5"/>